<sequence>MVLQLLPHLQKLDGFTLQAGVFITPSDVQQSLHLPENTTYNSWSISKQPAVDVEQPNSGLAVLFVLLYDLNLQYQEEVACTPATEPFRRFLDINPECASKTKKGKVT</sequence>
<comment type="caution">
    <text evidence="1">The sequence shown here is derived from an EMBL/GenBank/DDBJ whole genome shotgun (WGS) entry which is preliminary data.</text>
</comment>
<dbReference type="Proteomes" id="UP000579812">
    <property type="component" value="Unassembled WGS sequence"/>
</dbReference>
<evidence type="ECO:0000313" key="1">
    <source>
        <dbReference type="EMBL" id="KAF4105119.1"/>
    </source>
</evidence>
<keyword evidence="2" id="KW-1185">Reference proteome</keyword>
<organism evidence="1 2">
    <name type="scientific">Onychostoma macrolepis</name>
    <dbReference type="NCBI Taxonomy" id="369639"/>
    <lineage>
        <taxon>Eukaryota</taxon>
        <taxon>Metazoa</taxon>
        <taxon>Chordata</taxon>
        <taxon>Craniata</taxon>
        <taxon>Vertebrata</taxon>
        <taxon>Euteleostomi</taxon>
        <taxon>Actinopterygii</taxon>
        <taxon>Neopterygii</taxon>
        <taxon>Teleostei</taxon>
        <taxon>Ostariophysi</taxon>
        <taxon>Cypriniformes</taxon>
        <taxon>Cyprinidae</taxon>
        <taxon>Acrossocheilinae</taxon>
        <taxon>Onychostoma</taxon>
    </lineage>
</organism>
<dbReference type="EMBL" id="JAAMOB010000014">
    <property type="protein sequence ID" value="KAF4105119.1"/>
    <property type="molecule type" value="Genomic_DNA"/>
</dbReference>
<reference evidence="1 2" key="1">
    <citation type="submission" date="2020-04" db="EMBL/GenBank/DDBJ databases">
        <title>Chromosome-level genome assembly of a cyprinid fish Onychostoma macrolepis by integration of Nanopore Sequencing, Bionano and Hi-C technology.</title>
        <authorList>
            <person name="Wang D."/>
        </authorList>
    </citation>
    <scope>NUCLEOTIDE SEQUENCE [LARGE SCALE GENOMIC DNA]</scope>
    <source>
        <strain evidence="1">SWU-2019</strain>
        <tissue evidence="1">Muscle</tissue>
    </source>
</reference>
<dbReference type="AlphaFoldDB" id="A0A7J6CCU4"/>
<proteinExistence type="predicted"/>
<evidence type="ECO:0000313" key="2">
    <source>
        <dbReference type="Proteomes" id="UP000579812"/>
    </source>
</evidence>
<protein>
    <submittedName>
        <fullName evidence="1">Uncharacterized protein</fullName>
    </submittedName>
</protein>
<name>A0A7J6CCU4_9TELE</name>
<gene>
    <name evidence="1" type="ORF">G5714_014450</name>
</gene>
<accession>A0A7J6CCU4</accession>